<proteinExistence type="inferred from homology"/>
<organism evidence="3 4">
    <name type="scientific">Parvicella tangerina</name>
    <dbReference type="NCBI Taxonomy" id="2829795"/>
    <lineage>
        <taxon>Bacteria</taxon>
        <taxon>Pseudomonadati</taxon>
        <taxon>Bacteroidota</taxon>
        <taxon>Flavobacteriia</taxon>
        <taxon>Flavobacteriales</taxon>
        <taxon>Parvicellaceae</taxon>
        <taxon>Parvicella</taxon>
    </lineage>
</organism>
<dbReference type="Gene3D" id="3.40.1740.10">
    <property type="entry name" value="VC0467-like"/>
    <property type="match status" value="1"/>
</dbReference>
<dbReference type="PANTHER" id="PTHR30327">
    <property type="entry name" value="UNCHARACTERIZED PROTEIN YQGE"/>
    <property type="match status" value="1"/>
</dbReference>
<dbReference type="EMBL" id="OU015584">
    <property type="protein sequence ID" value="CAG5080784.1"/>
    <property type="molecule type" value="Genomic_DNA"/>
</dbReference>
<evidence type="ECO:0000313" key="4">
    <source>
        <dbReference type="Proteomes" id="UP000683507"/>
    </source>
</evidence>
<comment type="similarity">
    <text evidence="1 2">Belongs to the UPF0301 (AlgH) family.</text>
</comment>
<evidence type="ECO:0000256" key="1">
    <source>
        <dbReference type="ARBA" id="ARBA00009600"/>
    </source>
</evidence>
<dbReference type="PANTHER" id="PTHR30327:SF1">
    <property type="entry name" value="UPF0301 PROTEIN YQGE"/>
    <property type="match status" value="1"/>
</dbReference>
<dbReference type="Pfam" id="PF02622">
    <property type="entry name" value="DUF179"/>
    <property type="match status" value="1"/>
</dbReference>
<name>A0A916NBE6_9FLAO</name>
<dbReference type="InterPro" id="IPR003774">
    <property type="entry name" value="AlgH-like"/>
</dbReference>
<protein>
    <recommendedName>
        <fullName evidence="2">UPF0301 protein CRYO30217_01443</fullName>
    </recommendedName>
</protein>
<gene>
    <name evidence="3" type="ORF">CRYO30217_01443</name>
</gene>
<evidence type="ECO:0000256" key="2">
    <source>
        <dbReference type="HAMAP-Rule" id="MF_00758"/>
    </source>
</evidence>
<dbReference type="Proteomes" id="UP000683507">
    <property type="component" value="Chromosome"/>
</dbReference>
<reference evidence="3" key="1">
    <citation type="submission" date="2021-04" db="EMBL/GenBank/DDBJ databases">
        <authorList>
            <person name="Rodrigo-Torres L."/>
            <person name="Arahal R. D."/>
            <person name="Lucena T."/>
        </authorList>
    </citation>
    <scope>NUCLEOTIDE SEQUENCE</scope>
    <source>
        <strain evidence="3">AS29M-1</strain>
    </source>
</reference>
<sequence length="194" mass="21827">MKELYDIAKLNEIAPAKGKFLISEPFMEDNFFKRSVVFLCEHNTEGSFGFVLNNILTVGIGELIDDLNGCPFEVGFGGPVNSTNLYYLHTAGDKIENSFEVIDGIYTGGDFEQIKTLINTGLLKEDEIRFFLGYSGWTVGQLQEEIADDAWIVADFNSKEILKNVDKSLWKSLLDQMGGKFRMISNFPEDPNLN</sequence>
<dbReference type="HAMAP" id="MF_00758">
    <property type="entry name" value="UPF0301"/>
    <property type="match status" value="1"/>
</dbReference>
<keyword evidence="4" id="KW-1185">Reference proteome</keyword>
<dbReference type="RefSeq" id="WP_258541644.1">
    <property type="nucleotide sequence ID" value="NZ_OU015584.1"/>
</dbReference>
<dbReference type="GO" id="GO:0005829">
    <property type="term" value="C:cytosol"/>
    <property type="evidence" value="ECO:0007669"/>
    <property type="project" value="TreeGrafter"/>
</dbReference>
<dbReference type="SUPFAM" id="SSF143456">
    <property type="entry name" value="VC0467-like"/>
    <property type="match status" value="1"/>
</dbReference>
<accession>A0A916NBE6</accession>
<evidence type="ECO:0000313" key="3">
    <source>
        <dbReference type="EMBL" id="CAG5080784.1"/>
    </source>
</evidence>
<dbReference type="AlphaFoldDB" id="A0A916NBE6"/>
<dbReference type="KEGG" id="ptan:CRYO30217_01443"/>